<dbReference type="InterPro" id="IPR001853">
    <property type="entry name" value="DSBA-like_thioredoxin_dom"/>
</dbReference>
<dbReference type="SUPFAM" id="SSF52833">
    <property type="entry name" value="Thioredoxin-like"/>
    <property type="match status" value="1"/>
</dbReference>
<protein>
    <submittedName>
        <fullName evidence="6">27kDa outer membrane protein</fullName>
    </submittedName>
</protein>
<proteinExistence type="predicted"/>
<gene>
    <name evidence="6" type="ORF">MNBD_ALPHA01-1173</name>
</gene>
<evidence type="ECO:0000313" key="6">
    <source>
        <dbReference type="EMBL" id="VAV99385.1"/>
    </source>
</evidence>
<evidence type="ECO:0000259" key="5">
    <source>
        <dbReference type="PROSITE" id="PS51352"/>
    </source>
</evidence>
<evidence type="ECO:0000256" key="4">
    <source>
        <dbReference type="ARBA" id="ARBA00023284"/>
    </source>
</evidence>
<evidence type="ECO:0000256" key="3">
    <source>
        <dbReference type="ARBA" id="ARBA00023157"/>
    </source>
</evidence>
<dbReference type="InterPro" id="IPR041205">
    <property type="entry name" value="ScsC_N"/>
</dbReference>
<sequence>MFRFPARIIMSLLGITFLAINTPGAAFNAAASDKQSDSTLSVEQKAEINQMIRDYILEQPEILTEAFQILQNRRNKAMLTKHHTRLYDDGFSFVGGNKSGDVTVIEFFDYNCGVCKRALSVVEKLKKQDSNLRVIYKEFPILSESSYIASKAAMASINQGKYPEFHAALMKNPGKLTEKRIFEIARSVGIDEQLLAKDMTSPKLERNIQVNHSLAQALNITGTPGYIVGDIVFTGGLPYGELVRIIERTRRFAGKGTN</sequence>
<dbReference type="InterPro" id="IPR036249">
    <property type="entry name" value="Thioredoxin-like_sf"/>
</dbReference>
<reference evidence="6" key="1">
    <citation type="submission" date="2018-06" db="EMBL/GenBank/DDBJ databases">
        <authorList>
            <person name="Zhirakovskaya E."/>
        </authorList>
    </citation>
    <scope>NUCLEOTIDE SEQUENCE</scope>
</reference>
<dbReference type="Pfam" id="PF01323">
    <property type="entry name" value="DSBA"/>
    <property type="match status" value="1"/>
</dbReference>
<keyword evidence="3" id="KW-1015">Disulfide bond</keyword>
<dbReference type="Gene3D" id="3.40.30.10">
    <property type="entry name" value="Glutaredoxin"/>
    <property type="match status" value="1"/>
</dbReference>
<dbReference type="AlphaFoldDB" id="A0A3B0SXA5"/>
<keyword evidence="2" id="KW-0560">Oxidoreductase</keyword>
<evidence type="ECO:0000256" key="2">
    <source>
        <dbReference type="ARBA" id="ARBA00023002"/>
    </source>
</evidence>
<keyword evidence="4" id="KW-0676">Redox-active center</keyword>
<dbReference type="EMBL" id="UOEJ01000113">
    <property type="protein sequence ID" value="VAV99385.1"/>
    <property type="molecule type" value="Genomic_DNA"/>
</dbReference>
<evidence type="ECO:0000256" key="1">
    <source>
        <dbReference type="ARBA" id="ARBA00022729"/>
    </source>
</evidence>
<dbReference type="PANTHER" id="PTHR13887:SF14">
    <property type="entry name" value="DISULFIDE BOND FORMATION PROTEIN D"/>
    <property type="match status" value="1"/>
</dbReference>
<keyword evidence="1" id="KW-0732">Signal</keyword>
<name>A0A3B0SXA5_9ZZZZ</name>
<accession>A0A3B0SXA5</accession>
<dbReference type="Pfam" id="PF18312">
    <property type="entry name" value="ScsC_N"/>
    <property type="match status" value="1"/>
</dbReference>
<organism evidence="6">
    <name type="scientific">hydrothermal vent metagenome</name>
    <dbReference type="NCBI Taxonomy" id="652676"/>
    <lineage>
        <taxon>unclassified sequences</taxon>
        <taxon>metagenomes</taxon>
        <taxon>ecological metagenomes</taxon>
    </lineage>
</organism>
<dbReference type="InterPro" id="IPR013766">
    <property type="entry name" value="Thioredoxin_domain"/>
</dbReference>
<dbReference type="PROSITE" id="PS51352">
    <property type="entry name" value="THIOREDOXIN_2"/>
    <property type="match status" value="1"/>
</dbReference>
<feature type="domain" description="Thioredoxin" evidence="5">
    <location>
        <begin position="18"/>
        <end position="251"/>
    </location>
</feature>
<dbReference type="PANTHER" id="PTHR13887">
    <property type="entry name" value="GLUTATHIONE S-TRANSFERASE KAPPA"/>
    <property type="match status" value="1"/>
</dbReference>
<dbReference type="GO" id="GO:0016491">
    <property type="term" value="F:oxidoreductase activity"/>
    <property type="evidence" value="ECO:0007669"/>
    <property type="project" value="UniProtKB-KW"/>
</dbReference>
<dbReference type="CDD" id="cd03023">
    <property type="entry name" value="DsbA_Com1_like"/>
    <property type="match status" value="1"/>
</dbReference>